<gene>
    <name evidence="1" type="ORF">SDC9_182325</name>
</gene>
<name>A0A645H727_9ZZZZ</name>
<reference evidence="1" key="1">
    <citation type="submission" date="2019-08" db="EMBL/GenBank/DDBJ databases">
        <authorList>
            <person name="Kucharzyk K."/>
            <person name="Murdoch R.W."/>
            <person name="Higgins S."/>
            <person name="Loffler F."/>
        </authorList>
    </citation>
    <scope>NUCLEOTIDE SEQUENCE</scope>
</reference>
<protein>
    <submittedName>
        <fullName evidence="1">Uncharacterized protein</fullName>
    </submittedName>
</protein>
<dbReference type="EMBL" id="VSSQ01088071">
    <property type="protein sequence ID" value="MPN34831.1"/>
    <property type="molecule type" value="Genomic_DNA"/>
</dbReference>
<evidence type="ECO:0000313" key="1">
    <source>
        <dbReference type="EMBL" id="MPN34831.1"/>
    </source>
</evidence>
<sequence>MGDVVPHVLIRRIIVGNQLRPGKIKEETEQHKENFPLIGFEKSFSLHSDPVPF</sequence>
<organism evidence="1">
    <name type="scientific">bioreactor metagenome</name>
    <dbReference type="NCBI Taxonomy" id="1076179"/>
    <lineage>
        <taxon>unclassified sequences</taxon>
        <taxon>metagenomes</taxon>
        <taxon>ecological metagenomes</taxon>
    </lineage>
</organism>
<dbReference type="AlphaFoldDB" id="A0A645H727"/>
<accession>A0A645H727</accession>
<comment type="caution">
    <text evidence="1">The sequence shown here is derived from an EMBL/GenBank/DDBJ whole genome shotgun (WGS) entry which is preliminary data.</text>
</comment>
<proteinExistence type="predicted"/>